<accession>A0A4Y2AZW6</accession>
<sequence>MERLIVTKGIYFDGRKGNTILQERIGTKIYRRIKKEEHISVIREPGGQYVGHVIPASGTGSDIAKCMDDNDVDINELEAIGCDGIATNTGWKNCVICNIELKIIQRQMQWFICLPYMLYRDKCCWPHHSQNNYHKHA</sequence>
<evidence type="ECO:0000313" key="1">
    <source>
        <dbReference type="EMBL" id="GBL85642.1"/>
    </source>
</evidence>
<name>A0A4Y2AZW6_ARAVE</name>
<proteinExistence type="predicted"/>
<dbReference type="AlphaFoldDB" id="A0A4Y2AZW6"/>
<dbReference type="EMBL" id="BGPR01000044">
    <property type="protein sequence ID" value="GBL85642.1"/>
    <property type="molecule type" value="Genomic_DNA"/>
</dbReference>
<gene>
    <name evidence="1" type="ORF">AVEN_193108_1</name>
</gene>
<keyword evidence="2" id="KW-1185">Reference proteome</keyword>
<evidence type="ECO:0000313" key="2">
    <source>
        <dbReference type="Proteomes" id="UP000499080"/>
    </source>
</evidence>
<organism evidence="1 2">
    <name type="scientific">Araneus ventricosus</name>
    <name type="common">Orbweaver spider</name>
    <name type="synonym">Epeira ventricosa</name>
    <dbReference type="NCBI Taxonomy" id="182803"/>
    <lineage>
        <taxon>Eukaryota</taxon>
        <taxon>Metazoa</taxon>
        <taxon>Ecdysozoa</taxon>
        <taxon>Arthropoda</taxon>
        <taxon>Chelicerata</taxon>
        <taxon>Arachnida</taxon>
        <taxon>Araneae</taxon>
        <taxon>Araneomorphae</taxon>
        <taxon>Entelegynae</taxon>
        <taxon>Araneoidea</taxon>
        <taxon>Araneidae</taxon>
        <taxon>Araneus</taxon>
    </lineage>
</organism>
<comment type="caution">
    <text evidence="1">The sequence shown here is derived from an EMBL/GenBank/DDBJ whole genome shotgun (WGS) entry which is preliminary data.</text>
</comment>
<dbReference type="Proteomes" id="UP000499080">
    <property type="component" value="Unassembled WGS sequence"/>
</dbReference>
<protein>
    <submittedName>
        <fullName evidence="1">Uncharacterized protein</fullName>
    </submittedName>
</protein>
<reference evidence="1 2" key="1">
    <citation type="journal article" date="2019" name="Sci. Rep.">
        <title>Orb-weaving spider Araneus ventricosus genome elucidates the spidroin gene catalogue.</title>
        <authorList>
            <person name="Kono N."/>
            <person name="Nakamura H."/>
            <person name="Ohtoshi R."/>
            <person name="Moran D.A.P."/>
            <person name="Shinohara A."/>
            <person name="Yoshida Y."/>
            <person name="Fujiwara M."/>
            <person name="Mori M."/>
            <person name="Tomita M."/>
            <person name="Arakawa K."/>
        </authorList>
    </citation>
    <scope>NUCLEOTIDE SEQUENCE [LARGE SCALE GENOMIC DNA]</scope>
</reference>